<dbReference type="EMBL" id="AFHQ01000024">
    <property type="protein sequence ID" value="EGK61064.1"/>
    <property type="molecule type" value="Genomic_DNA"/>
</dbReference>
<dbReference type="HOGENOM" id="CLU_114047_0_2_9"/>
<organism evidence="2 3">
    <name type="scientific">Centipeda periodontii DSM 2778</name>
    <dbReference type="NCBI Taxonomy" id="888060"/>
    <lineage>
        <taxon>Bacteria</taxon>
        <taxon>Bacillati</taxon>
        <taxon>Bacillota</taxon>
        <taxon>Negativicutes</taxon>
        <taxon>Selenomonadales</taxon>
        <taxon>Selenomonadaceae</taxon>
        <taxon>Centipeda</taxon>
    </lineage>
</organism>
<feature type="domain" description="HicB-like antitoxin of toxin-antitoxin system" evidence="1">
    <location>
        <begin position="8"/>
        <end position="120"/>
    </location>
</feature>
<dbReference type="PANTHER" id="PTHR34504">
    <property type="entry name" value="ANTITOXIN HICB"/>
    <property type="match status" value="1"/>
</dbReference>
<dbReference type="eggNOG" id="COG1598">
    <property type="taxonomic scope" value="Bacteria"/>
</dbReference>
<dbReference type="InterPro" id="IPR051404">
    <property type="entry name" value="TA_system_antitoxin"/>
</dbReference>
<dbReference type="RefSeq" id="WP_006305515.1">
    <property type="nucleotide sequence ID" value="NZ_GL892076.1"/>
</dbReference>
<dbReference type="Pfam" id="PF15919">
    <property type="entry name" value="HicB_lk_antitox"/>
    <property type="match status" value="1"/>
</dbReference>
<gene>
    <name evidence="2" type="ORF">HMPREF9081_0649</name>
</gene>
<dbReference type="SUPFAM" id="SSF143100">
    <property type="entry name" value="TTHA1013/TTHA0281-like"/>
    <property type="match status" value="1"/>
</dbReference>
<dbReference type="AlphaFoldDB" id="F5RK64"/>
<dbReference type="InterPro" id="IPR031807">
    <property type="entry name" value="HicB-like"/>
</dbReference>
<comment type="caution">
    <text evidence="2">The sequence shown here is derived from an EMBL/GenBank/DDBJ whole genome shotgun (WGS) entry which is preliminary data.</text>
</comment>
<sequence length="131" mass="14433">MKYIYPAIFTEEEDGILVDFPDLPNCYTDGATIEEAFENAEDALALALWHLEAEHAAIPAPSVPAALHVPSGASVALVRTDTLPVRQMNDTRTVRKNVTLPGWMDTLARERNINFSKLLQNAIRKECGIGV</sequence>
<evidence type="ECO:0000313" key="3">
    <source>
        <dbReference type="Proteomes" id="UP000004067"/>
    </source>
</evidence>
<dbReference type="OrthoDB" id="5419659at2"/>
<dbReference type="PANTHER" id="PTHR34504:SF4">
    <property type="entry name" value="ANTITOXIN HICB"/>
    <property type="match status" value="1"/>
</dbReference>
<evidence type="ECO:0000259" key="1">
    <source>
        <dbReference type="Pfam" id="PF15919"/>
    </source>
</evidence>
<dbReference type="Proteomes" id="UP000004067">
    <property type="component" value="Unassembled WGS sequence"/>
</dbReference>
<evidence type="ECO:0000313" key="2">
    <source>
        <dbReference type="EMBL" id="EGK61064.1"/>
    </source>
</evidence>
<dbReference type="InterPro" id="IPR035069">
    <property type="entry name" value="TTHA1013/TTHA0281-like"/>
</dbReference>
<name>F5RK64_9FIRM</name>
<dbReference type="STRING" id="888060.HMPREF9081_0649"/>
<accession>F5RK64</accession>
<proteinExistence type="predicted"/>
<reference evidence="2 3" key="1">
    <citation type="submission" date="2011-04" db="EMBL/GenBank/DDBJ databases">
        <authorList>
            <person name="Muzny D."/>
            <person name="Qin X."/>
            <person name="Deng J."/>
            <person name="Jiang H."/>
            <person name="Liu Y."/>
            <person name="Qu J."/>
            <person name="Song X.-Z."/>
            <person name="Zhang L."/>
            <person name="Thornton R."/>
            <person name="Coyle M."/>
            <person name="Francisco L."/>
            <person name="Jackson L."/>
            <person name="Javaid M."/>
            <person name="Korchina V."/>
            <person name="Kovar C."/>
            <person name="Mata R."/>
            <person name="Mathew T."/>
            <person name="Ngo R."/>
            <person name="Nguyen L."/>
            <person name="Nguyen N."/>
            <person name="Okwuonu G."/>
            <person name="Ongeri F."/>
            <person name="Pham C."/>
            <person name="Simmons D."/>
            <person name="Wilczek-Boney K."/>
            <person name="Hale W."/>
            <person name="Jakkamsetti A."/>
            <person name="Pham P."/>
            <person name="Ruth R."/>
            <person name="San Lucas F."/>
            <person name="Warren J."/>
            <person name="Zhang J."/>
            <person name="Zhao Z."/>
            <person name="Zhou C."/>
            <person name="Zhu D."/>
            <person name="Lee S."/>
            <person name="Bess C."/>
            <person name="Blankenburg K."/>
            <person name="Forbes L."/>
            <person name="Fu Q."/>
            <person name="Gubbala S."/>
            <person name="Hirani K."/>
            <person name="Jayaseelan J.C."/>
            <person name="Lara F."/>
            <person name="Munidasa M."/>
            <person name="Palculict T."/>
            <person name="Patil S."/>
            <person name="Pu L.-L."/>
            <person name="Saada N."/>
            <person name="Tang L."/>
            <person name="Weissenberger G."/>
            <person name="Zhu Y."/>
            <person name="Hemphill L."/>
            <person name="Shang Y."/>
            <person name="Youmans B."/>
            <person name="Ayvaz T."/>
            <person name="Ross M."/>
            <person name="Santibanez J."/>
            <person name="Aqrawi P."/>
            <person name="Gross S."/>
            <person name="Joshi V."/>
            <person name="Fowler G."/>
            <person name="Nazareth L."/>
            <person name="Reid J."/>
            <person name="Worley K."/>
            <person name="Petrosino J."/>
            <person name="Highlander S."/>
            <person name="Gibbs R."/>
        </authorList>
    </citation>
    <scope>NUCLEOTIDE SEQUENCE [LARGE SCALE GENOMIC DNA]</scope>
    <source>
        <strain evidence="2 3">DSM 2778</strain>
    </source>
</reference>
<protein>
    <submittedName>
        <fullName evidence="2">HicB family toxin-antitoxin system</fullName>
    </submittedName>
</protein>
<keyword evidence="3" id="KW-1185">Reference proteome</keyword>
<dbReference type="Gene3D" id="3.30.160.250">
    <property type="match status" value="1"/>
</dbReference>